<dbReference type="Pfam" id="PF01352">
    <property type="entry name" value="KRAB"/>
    <property type="match status" value="1"/>
</dbReference>
<protein>
    <recommendedName>
        <fullName evidence="1">KRAB domain-containing protein</fullName>
    </recommendedName>
</protein>
<organism evidence="2 3">
    <name type="scientific">Sciurus vulgaris</name>
    <name type="common">Eurasian red squirrel</name>
    <dbReference type="NCBI Taxonomy" id="55149"/>
    <lineage>
        <taxon>Eukaryota</taxon>
        <taxon>Metazoa</taxon>
        <taxon>Chordata</taxon>
        <taxon>Craniata</taxon>
        <taxon>Vertebrata</taxon>
        <taxon>Euteleostomi</taxon>
        <taxon>Mammalia</taxon>
        <taxon>Eutheria</taxon>
        <taxon>Euarchontoglires</taxon>
        <taxon>Glires</taxon>
        <taxon>Rodentia</taxon>
        <taxon>Sciuromorpha</taxon>
        <taxon>Sciuridae</taxon>
        <taxon>Sciurinae</taxon>
        <taxon>Sciurini</taxon>
        <taxon>Sciurus</taxon>
    </lineage>
</organism>
<dbReference type="GeneTree" id="ENSGT01150000286936"/>
<dbReference type="InterPro" id="IPR039938">
    <property type="entry name" value="Sp4-like"/>
</dbReference>
<dbReference type="CDD" id="cd07765">
    <property type="entry name" value="KRAB_A-box"/>
    <property type="match status" value="1"/>
</dbReference>
<evidence type="ECO:0000259" key="1">
    <source>
        <dbReference type="PROSITE" id="PS50805"/>
    </source>
</evidence>
<dbReference type="GO" id="GO:0006355">
    <property type="term" value="P:regulation of DNA-templated transcription"/>
    <property type="evidence" value="ECO:0007669"/>
    <property type="project" value="InterPro"/>
</dbReference>
<feature type="domain" description="KRAB" evidence="1">
    <location>
        <begin position="43"/>
        <end position="120"/>
    </location>
</feature>
<name>A0A8D2DU59_SCIVU</name>
<proteinExistence type="predicted"/>
<accession>A0A8D2DU59</accession>
<dbReference type="PROSITE" id="PS50805">
    <property type="entry name" value="KRAB"/>
    <property type="match status" value="1"/>
</dbReference>
<dbReference type="PANTHER" id="PTHR14947">
    <property type="entry name" value="ZINC FINGER PROTEIN"/>
    <property type="match status" value="1"/>
</dbReference>
<evidence type="ECO:0000313" key="2">
    <source>
        <dbReference type="Ensembl" id="ENSSVLP00005029827.1"/>
    </source>
</evidence>
<sequence length="192" mass="22207">MASGRTASTIKFVGVLIPKITSIISVCCYDSKLQTNIMRSPTGRSGDVAIDFTEEEWECLQPAQQNLYRDVMLENYKNLVFLSNELILERSHTYVKNVAKLLIRNQTLFVIREFIQERNPTNVKNVAKEFILERNHTNVQHATNLLIKKFTLYAIREFILERSHTNVQNATNVLIKKPHLTQHQIIHTGEKL</sequence>
<dbReference type="InterPro" id="IPR001909">
    <property type="entry name" value="KRAB"/>
</dbReference>
<dbReference type="AlphaFoldDB" id="A0A8D2DU59"/>
<dbReference type="InterPro" id="IPR036051">
    <property type="entry name" value="KRAB_dom_sf"/>
</dbReference>
<reference evidence="2" key="1">
    <citation type="submission" date="2025-08" db="UniProtKB">
        <authorList>
            <consortium name="Ensembl"/>
        </authorList>
    </citation>
    <scope>IDENTIFICATION</scope>
</reference>
<reference evidence="2" key="2">
    <citation type="submission" date="2025-09" db="UniProtKB">
        <authorList>
            <consortium name="Ensembl"/>
        </authorList>
    </citation>
    <scope>IDENTIFICATION</scope>
</reference>
<dbReference type="Ensembl" id="ENSSVLT00005033132.1">
    <property type="protein sequence ID" value="ENSSVLP00005029827.1"/>
    <property type="gene ID" value="ENSSVLG00005023529.1"/>
</dbReference>
<dbReference type="Gene3D" id="6.10.140.140">
    <property type="match status" value="1"/>
</dbReference>
<dbReference type="SUPFAM" id="SSF109640">
    <property type="entry name" value="KRAB domain (Kruppel-associated box)"/>
    <property type="match status" value="1"/>
</dbReference>
<keyword evidence="3" id="KW-1185">Reference proteome</keyword>
<evidence type="ECO:0000313" key="3">
    <source>
        <dbReference type="Proteomes" id="UP000694564"/>
    </source>
</evidence>
<dbReference type="Proteomes" id="UP000694564">
    <property type="component" value="Chromosome 16"/>
</dbReference>
<dbReference type="PANTHER" id="PTHR14947:SF24">
    <property type="entry name" value="ZINC FINGER PROTEIN 781-RELATED"/>
    <property type="match status" value="1"/>
</dbReference>
<dbReference type="SMART" id="SM00349">
    <property type="entry name" value="KRAB"/>
    <property type="match status" value="1"/>
</dbReference>